<organism evidence="1 2">
    <name type="scientific">Candidatus Electrothrix aarhusensis</name>
    <dbReference type="NCBI Taxonomy" id="1859131"/>
    <lineage>
        <taxon>Bacteria</taxon>
        <taxon>Pseudomonadati</taxon>
        <taxon>Thermodesulfobacteriota</taxon>
        <taxon>Desulfobulbia</taxon>
        <taxon>Desulfobulbales</taxon>
        <taxon>Desulfobulbaceae</taxon>
        <taxon>Candidatus Electrothrix</taxon>
    </lineage>
</organism>
<name>A0A3S3R5B3_9BACT</name>
<dbReference type="AlphaFoldDB" id="A0A3S3R5B3"/>
<proteinExistence type="predicted"/>
<evidence type="ECO:0000313" key="2">
    <source>
        <dbReference type="Proteomes" id="UP000287853"/>
    </source>
</evidence>
<sequence length="352" mass="38180">MPIHWKTEVNALTVPQSYKIRFIPNNNLGTSDIAAGMGAINPALTPDLAKSSISALFQTVQKSLINGNHVTLDDSFIFTFSFTGRLDGPDDPLPPIAETLHVRVQPTAKFMKEIFHQAKFAKTDMTEKLPQINLVEDTTLRLNNVLSSTDVLQLTGDNLGFDPLLDNGECVISGTRNGSAVQTQFGPISNTSIILIPTIPVQNDPWNNEYTLSVSVRYTENGTLRTATYRSRLRTPLAVTLGNNNGILTDKANSPYVTVTGGNLSVDETVRIQVLLDHDGSLLFNLLDMSENGQAGETVIVTADGDLTLNGFAGSALSSLSLTVNSFTKLVKMIRENYSGRLVDVLVLQQGT</sequence>
<dbReference type="EMBL" id="MTKO01000092">
    <property type="protein sequence ID" value="RWX44617.1"/>
    <property type="molecule type" value="Genomic_DNA"/>
</dbReference>
<accession>A0A3S3R5B3</accession>
<reference evidence="1 2" key="1">
    <citation type="submission" date="2017-01" db="EMBL/GenBank/DDBJ databases">
        <title>The cable genome- insights into the physiology and evolution of filamentous bacteria capable of sulfide oxidation via long distance electron transfer.</title>
        <authorList>
            <person name="Schreiber L."/>
            <person name="Bjerg J.T."/>
            <person name="Boggild A."/>
            <person name="Van De Vossenberg J."/>
            <person name="Meysman F."/>
            <person name="Nielsen L.P."/>
            <person name="Schramm A."/>
            <person name="Kjeldsen K.U."/>
        </authorList>
    </citation>
    <scope>NUCLEOTIDE SEQUENCE [LARGE SCALE GENOMIC DNA]</scope>
    <source>
        <strain evidence="1">MCF</strain>
    </source>
</reference>
<dbReference type="Proteomes" id="UP000287853">
    <property type="component" value="Unassembled WGS sequence"/>
</dbReference>
<evidence type="ECO:0000313" key="1">
    <source>
        <dbReference type="EMBL" id="RWX44617.1"/>
    </source>
</evidence>
<gene>
    <name evidence="1" type="ORF">H206_01774</name>
</gene>
<comment type="caution">
    <text evidence="1">The sequence shown here is derived from an EMBL/GenBank/DDBJ whole genome shotgun (WGS) entry which is preliminary data.</text>
</comment>
<protein>
    <submittedName>
        <fullName evidence="1">Uncharacterized protein</fullName>
    </submittedName>
</protein>
<keyword evidence="2" id="KW-1185">Reference proteome</keyword>